<dbReference type="PANTHER" id="PTHR48169">
    <property type="entry name" value="DED DOMAIN-CONTAINING PROTEIN"/>
    <property type="match status" value="1"/>
</dbReference>
<evidence type="ECO:0000313" key="4">
    <source>
        <dbReference type="EMBL" id="CAB4043425.1"/>
    </source>
</evidence>
<accession>A0A6S7KDD2</accession>
<comment type="caution">
    <text evidence="4">The sequence shown here is derived from an EMBL/GenBank/DDBJ whole genome shotgun (WGS) entry which is preliminary data.</text>
</comment>
<dbReference type="Proteomes" id="UP001152795">
    <property type="component" value="Unassembled WGS sequence"/>
</dbReference>
<dbReference type="SMART" id="SM00115">
    <property type="entry name" value="CASc"/>
    <property type="match status" value="1"/>
</dbReference>
<name>A0A6S7KDD2_PARCT</name>
<dbReference type="AlphaFoldDB" id="A0A6S7KDD2"/>
<keyword evidence="5" id="KW-1185">Reference proteome</keyword>
<dbReference type="GO" id="GO:0006508">
    <property type="term" value="P:proteolysis"/>
    <property type="evidence" value="ECO:0007669"/>
    <property type="project" value="InterPro"/>
</dbReference>
<dbReference type="InterPro" id="IPR029030">
    <property type="entry name" value="Caspase-like_dom_sf"/>
</dbReference>
<proteinExistence type="inferred from homology"/>
<reference evidence="4" key="1">
    <citation type="submission" date="2020-04" db="EMBL/GenBank/DDBJ databases">
        <authorList>
            <person name="Alioto T."/>
            <person name="Alioto T."/>
            <person name="Gomez Garrido J."/>
        </authorList>
    </citation>
    <scope>NUCLEOTIDE SEQUENCE</scope>
    <source>
        <strain evidence="4">A484AB</strain>
    </source>
</reference>
<dbReference type="OrthoDB" id="6116485at2759"/>
<dbReference type="GO" id="GO:0043067">
    <property type="term" value="P:regulation of programmed cell death"/>
    <property type="evidence" value="ECO:0007669"/>
    <property type="project" value="UniProtKB-ARBA"/>
</dbReference>
<dbReference type="Gene3D" id="3.40.50.1460">
    <property type="match status" value="1"/>
</dbReference>
<sequence length="291" mass="32781">MARSMLNRQEICKVFVLVIVNEEFTSPYQRRFGAHRDRGNIMAFCKKYPNFTVNDISELKKFNDTTDGMQQNINTTELALTNDGKIKVDDLTAGEIENLFKAISEGDYRTYDAFMCFISSHGNLRGIVGADGNTFSVEDILGRLKTCPTLVGKPKLFFTHSCRGYMTATGVTPVCRGRVVADHGFPITIPMEADILVAFSSIDGYASYRDEEEGSWFITVLTKVLNEHAHEMNLTDMLAIVNELVSGMEYNSWKQMPCFMSTLRKVVYFKTESRETHPSSEELPTASGELH</sequence>
<evidence type="ECO:0000256" key="2">
    <source>
        <dbReference type="ARBA" id="ARBA00022703"/>
    </source>
</evidence>
<comment type="similarity">
    <text evidence="1 3">Belongs to the peptidase C14A family.</text>
</comment>
<dbReference type="SUPFAM" id="SSF52129">
    <property type="entry name" value="Caspase-like"/>
    <property type="match status" value="1"/>
</dbReference>
<dbReference type="InterPro" id="IPR001309">
    <property type="entry name" value="Pept_C14_p20"/>
</dbReference>
<evidence type="ECO:0000313" key="5">
    <source>
        <dbReference type="Proteomes" id="UP001152795"/>
    </source>
</evidence>
<dbReference type="GO" id="GO:0006915">
    <property type="term" value="P:apoptotic process"/>
    <property type="evidence" value="ECO:0007669"/>
    <property type="project" value="UniProtKB-KW"/>
</dbReference>
<dbReference type="GO" id="GO:0005737">
    <property type="term" value="C:cytoplasm"/>
    <property type="evidence" value="ECO:0007669"/>
    <property type="project" value="UniProtKB-ARBA"/>
</dbReference>
<evidence type="ECO:0000256" key="3">
    <source>
        <dbReference type="RuleBase" id="RU003971"/>
    </source>
</evidence>
<keyword evidence="2" id="KW-0053">Apoptosis</keyword>
<dbReference type="EMBL" id="CACRXK020032335">
    <property type="protein sequence ID" value="CAB4043425.1"/>
    <property type="molecule type" value="Genomic_DNA"/>
</dbReference>
<dbReference type="Pfam" id="PF00656">
    <property type="entry name" value="Peptidase_C14"/>
    <property type="match status" value="1"/>
</dbReference>
<dbReference type="PROSITE" id="PS50208">
    <property type="entry name" value="CASPASE_P20"/>
    <property type="match status" value="1"/>
</dbReference>
<organism evidence="4 5">
    <name type="scientific">Paramuricea clavata</name>
    <name type="common">Red gorgonian</name>
    <name type="synonym">Violescent sea-whip</name>
    <dbReference type="NCBI Taxonomy" id="317549"/>
    <lineage>
        <taxon>Eukaryota</taxon>
        <taxon>Metazoa</taxon>
        <taxon>Cnidaria</taxon>
        <taxon>Anthozoa</taxon>
        <taxon>Octocorallia</taxon>
        <taxon>Malacalcyonacea</taxon>
        <taxon>Plexauridae</taxon>
        <taxon>Paramuricea</taxon>
    </lineage>
</organism>
<dbReference type="InterPro" id="IPR015917">
    <property type="entry name" value="Pept_C14A"/>
</dbReference>
<protein>
    <submittedName>
        <fullName evidence="4">Caspase-3</fullName>
    </submittedName>
</protein>
<dbReference type="InterPro" id="IPR011600">
    <property type="entry name" value="Pept_C14_caspase"/>
</dbReference>
<gene>
    <name evidence="4" type="ORF">PACLA_8A024598</name>
</gene>
<dbReference type="PROSITE" id="PS50207">
    <property type="entry name" value="CASPASE_P10"/>
    <property type="match status" value="1"/>
</dbReference>
<evidence type="ECO:0000256" key="1">
    <source>
        <dbReference type="ARBA" id="ARBA00010134"/>
    </source>
</evidence>
<dbReference type="PANTHER" id="PTHR48169:SF7">
    <property type="entry name" value="CASPASE 10"/>
    <property type="match status" value="1"/>
</dbReference>
<dbReference type="GO" id="GO:0004197">
    <property type="term" value="F:cysteine-type endopeptidase activity"/>
    <property type="evidence" value="ECO:0007669"/>
    <property type="project" value="InterPro"/>
</dbReference>
<dbReference type="InterPro" id="IPR002138">
    <property type="entry name" value="Pept_C14_p10"/>
</dbReference>
<dbReference type="GO" id="GO:0051604">
    <property type="term" value="P:protein maturation"/>
    <property type="evidence" value="ECO:0007669"/>
    <property type="project" value="UniProtKB-ARBA"/>
</dbReference>